<keyword evidence="4" id="KW-0288">FMN</keyword>
<evidence type="ECO:0000259" key="6">
    <source>
        <dbReference type="Pfam" id="PF00881"/>
    </source>
</evidence>
<dbReference type="EMBL" id="JANFYS010000017">
    <property type="protein sequence ID" value="MCQ4770650.1"/>
    <property type="molecule type" value="Genomic_DNA"/>
</dbReference>
<dbReference type="InterPro" id="IPR000415">
    <property type="entry name" value="Nitroreductase-like"/>
</dbReference>
<evidence type="ECO:0000256" key="5">
    <source>
        <dbReference type="ARBA" id="ARBA00023002"/>
    </source>
</evidence>
<name>A0AAW5JQL8_9FIRM</name>
<gene>
    <name evidence="7" type="ORF">L0P79_14475</name>
    <name evidence="8" type="ORF">NE579_09255</name>
</gene>
<dbReference type="EMBL" id="JAKNJB010000030">
    <property type="protein sequence ID" value="MCG4528259.1"/>
    <property type="molecule type" value="Genomic_DNA"/>
</dbReference>
<keyword evidence="5" id="KW-0560">Oxidoreductase</keyword>
<keyword evidence="3" id="KW-0285">Flavoprotein</keyword>
<reference evidence="8" key="2">
    <citation type="submission" date="2022-06" db="EMBL/GenBank/DDBJ databases">
        <title>Isolation of gut microbiota from human fecal samples.</title>
        <authorList>
            <person name="Pamer E.G."/>
            <person name="Barat B."/>
            <person name="Waligurski E."/>
            <person name="Medina S."/>
            <person name="Paddock L."/>
            <person name="Mostad J."/>
        </authorList>
    </citation>
    <scope>NUCLEOTIDE SEQUENCE</scope>
    <source>
        <strain evidence="8">DFI.9.91</strain>
    </source>
</reference>
<sequence>MNAIFRRRSIRKFLDTPVPAEDVKKILMAGMAAPSAKDNREWVFIRMTDKAAIEQFISVHPNGFAMRTAPLNILVCADLRKCKIQGDWWIMDGSAALENMLIEATELGYGSLWVGVHPDPVRIDKITELCALPDYIRPVGILAAGKTEKVKEPHDRYLEERVHQDRYAEREEA</sequence>
<accession>A0AAW5JQL8</accession>
<dbReference type="RefSeq" id="WP_238074702.1">
    <property type="nucleotide sequence ID" value="NZ_JAKNJB010000030.1"/>
</dbReference>
<evidence type="ECO:0000313" key="9">
    <source>
        <dbReference type="Proteomes" id="UP001200313"/>
    </source>
</evidence>
<evidence type="ECO:0000256" key="4">
    <source>
        <dbReference type="ARBA" id="ARBA00022643"/>
    </source>
</evidence>
<dbReference type="Proteomes" id="UP001204562">
    <property type="component" value="Unassembled WGS sequence"/>
</dbReference>
<proteinExistence type="inferred from homology"/>
<evidence type="ECO:0000313" key="8">
    <source>
        <dbReference type="EMBL" id="MCQ4770650.1"/>
    </source>
</evidence>
<feature type="domain" description="Nitroreductase" evidence="6">
    <location>
        <begin position="62"/>
        <end position="146"/>
    </location>
</feature>
<dbReference type="Gene3D" id="3.40.109.10">
    <property type="entry name" value="NADH Oxidase"/>
    <property type="match status" value="1"/>
</dbReference>
<dbReference type="InterPro" id="IPR029479">
    <property type="entry name" value="Nitroreductase"/>
</dbReference>
<evidence type="ECO:0000256" key="2">
    <source>
        <dbReference type="ARBA" id="ARBA00007118"/>
    </source>
</evidence>
<dbReference type="AlphaFoldDB" id="A0AAW5JQL8"/>
<comment type="caution">
    <text evidence="8">The sequence shown here is derived from an EMBL/GenBank/DDBJ whole genome shotgun (WGS) entry which is preliminary data.</text>
</comment>
<evidence type="ECO:0000313" key="10">
    <source>
        <dbReference type="Proteomes" id="UP001204562"/>
    </source>
</evidence>
<comment type="similarity">
    <text evidence="2">Belongs to the nitroreductase family.</text>
</comment>
<dbReference type="PANTHER" id="PTHR43673:SF2">
    <property type="entry name" value="NITROREDUCTASE"/>
    <property type="match status" value="1"/>
</dbReference>
<feature type="domain" description="Nitroreductase" evidence="6">
    <location>
        <begin position="5"/>
        <end position="56"/>
    </location>
</feature>
<evidence type="ECO:0000256" key="1">
    <source>
        <dbReference type="ARBA" id="ARBA00001917"/>
    </source>
</evidence>
<organism evidence="8 10">
    <name type="scientific">Intestinimonas massiliensis</name>
    <name type="common">ex Afouda et al. 2020</name>
    <dbReference type="NCBI Taxonomy" id="1673721"/>
    <lineage>
        <taxon>Bacteria</taxon>
        <taxon>Bacillati</taxon>
        <taxon>Bacillota</taxon>
        <taxon>Clostridia</taxon>
        <taxon>Eubacteriales</taxon>
        <taxon>Intestinimonas</taxon>
    </lineage>
</organism>
<dbReference type="GO" id="GO:0016491">
    <property type="term" value="F:oxidoreductase activity"/>
    <property type="evidence" value="ECO:0007669"/>
    <property type="project" value="UniProtKB-KW"/>
</dbReference>
<reference evidence="7 9" key="1">
    <citation type="submission" date="2022-01" db="EMBL/GenBank/DDBJ databases">
        <title>Collection of gut derived symbiotic bacterial strains cultured from healthy donors.</title>
        <authorList>
            <person name="Lin H."/>
            <person name="Kohout C."/>
            <person name="Waligurski E."/>
            <person name="Pamer E.G."/>
        </authorList>
    </citation>
    <scope>NUCLEOTIDE SEQUENCE [LARGE SCALE GENOMIC DNA]</scope>
    <source>
        <strain evidence="7 9">DFI.3.7</strain>
    </source>
</reference>
<dbReference type="PANTHER" id="PTHR43673">
    <property type="entry name" value="NAD(P)H NITROREDUCTASE YDGI-RELATED"/>
    <property type="match status" value="1"/>
</dbReference>
<dbReference type="SUPFAM" id="SSF55469">
    <property type="entry name" value="FMN-dependent nitroreductase-like"/>
    <property type="match status" value="1"/>
</dbReference>
<evidence type="ECO:0000256" key="3">
    <source>
        <dbReference type="ARBA" id="ARBA00022630"/>
    </source>
</evidence>
<protein>
    <submittedName>
        <fullName evidence="8">Nitroreductase family protein</fullName>
    </submittedName>
</protein>
<dbReference type="Proteomes" id="UP001200313">
    <property type="component" value="Unassembled WGS sequence"/>
</dbReference>
<comment type="cofactor">
    <cofactor evidence="1">
        <name>FMN</name>
        <dbReference type="ChEBI" id="CHEBI:58210"/>
    </cofactor>
</comment>
<dbReference type="Pfam" id="PF00881">
    <property type="entry name" value="Nitroreductase"/>
    <property type="match status" value="2"/>
</dbReference>
<keyword evidence="9" id="KW-1185">Reference proteome</keyword>
<evidence type="ECO:0000313" key="7">
    <source>
        <dbReference type="EMBL" id="MCG4528259.1"/>
    </source>
</evidence>